<reference evidence="1 2" key="1">
    <citation type="submission" date="2018-08" db="EMBL/GenBank/DDBJ databases">
        <title>Diversity &amp; Physiological Properties of Lignin-Decomposing Actinobacteria from Soil.</title>
        <authorList>
            <person name="Roh S.G."/>
            <person name="Kim S.B."/>
        </authorList>
    </citation>
    <scope>NUCLEOTIDE SEQUENCE [LARGE SCALE GENOMIC DNA]</scope>
    <source>
        <strain evidence="1 2">MMS17-GH009</strain>
    </source>
</reference>
<proteinExistence type="predicted"/>
<evidence type="ECO:0000313" key="1">
    <source>
        <dbReference type="EMBL" id="RGD58887.1"/>
    </source>
</evidence>
<keyword evidence="2" id="KW-1185">Reference proteome</keyword>
<accession>A0A372ZUC2</accession>
<dbReference type="Proteomes" id="UP000263377">
    <property type="component" value="Unassembled WGS sequence"/>
</dbReference>
<dbReference type="EMBL" id="QVIG01000001">
    <property type="protein sequence ID" value="RGD58887.1"/>
    <property type="molecule type" value="Genomic_DNA"/>
</dbReference>
<protein>
    <submittedName>
        <fullName evidence="1">Uncharacterized protein</fullName>
    </submittedName>
</protein>
<evidence type="ECO:0000313" key="2">
    <source>
        <dbReference type="Proteomes" id="UP000263377"/>
    </source>
</evidence>
<dbReference type="AlphaFoldDB" id="A0A372ZUC2"/>
<dbReference type="RefSeq" id="WP_117487289.1">
    <property type="nucleotide sequence ID" value="NZ_QVIG01000001.1"/>
</dbReference>
<gene>
    <name evidence="1" type="ORF">DR950_14855</name>
</gene>
<sequence length="140" mass="15639">MNVPEVIPISHRPDYRTDTIGRWQGGQFLASALGLGAGRYYAVLHRFDGAGRHLDSRIHPAGEAPQARLLLAEWLDALPGREYGDIAIAPFAVHVDGELFGLVREDYEPDEVDDEEERVHFELYPDGLGFDAPWCGCYDT</sequence>
<name>A0A372ZUC2_9ACTN</name>
<comment type="caution">
    <text evidence="1">The sequence shown here is derived from an EMBL/GenBank/DDBJ whole genome shotgun (WGS) entry which is preliminary data.</text>
</comment>
<organism evidence="1 2">
    <name type="scientific">Kitasatospora xanthocidica</name>
    <dbReference type="NCBI Taxonomy" id="83382"/>
    <lineage>
        <taxon>Bacteria</taxon>
        <taxon>Bacillati</taxon>
        <taxon>Actinomycetota</taxon>
        <taxon>Actinomycetes</taxon>
        <taxon>Kitasatosporales</taxon>
        <taxon>Streptomycetaceae</taxon>
        <taxon>Kitasatospora</taxon>
    </lineage>
</organism>